<name>A0A425CKC2_9STRA</name>
<sequence length="459" mass="51819">MISATSAVPTSGAATITFYDEPWTVEVARLLLEIDEGWVGYCHDTIWSWHEETYKVFTLICCDRKWPCNSKAACIAMLQAIRTGVISMTLSNATRSSDGYAQWSLIEMRELGAQMRHVVDNESLTICWTAQLEKFLQIMTSKDTKYVINDRTTEDFAARASKYVPETLVSIDSDLPNRYDNAIRTTTGTPTSRVPMVDTLDRRICWTPCRTLTPEYKQRTRRQAMDDAIDSADEPLLSGRNIYTKATMAARKRVRNRTVETFEDEDVSRRDNTSLQKGSATQELYGELLHLPLEGDGPSTDCSQNLAGVGQSSLSIDMAHSRRPPSAVNHATAYHNSPSSGQAPPRQVSTSMRDIPYQIEWAPTSPLQYTADQAQSQRNSRLDFVLRVQQSSSYNRETVNSRTSSTKANAPSHFRNLNPYDRPGKLWGEFVVEVLLAERTASNEDELDYVQFVRSLYEI</sequence>
<dbReference type="EMBL" id="QKXF01000095">
    <property type="protein sequence ID" value="RQM17496.1"/>
    <property type="molecule type" value="Genomic_DNA"/>
</dbReference>
<dbReference type="AlphaFoldDB" id="A0A425CKC2"/>
<feature type="compositionally biased region" description="Polar residues" evidence="1">
    <location>
        <begin position="334"/>
        <end position="350"/>
    </location>
</feature>
<evidence type="ECO:0000313" key="3">
    <source>
        <dbReference type="Proteomes" id="UP000286097"/>
    </source>
</evidence>
<gene>
    <name evidence="2" type="ORF">DD237_002131</name>
</gene>
<feature type="region of interest" description="Disordered" evidence="1">
    <location>
        <begin position="322"/>
        <end position="350"/>
    </location>
</feature>
<evidence type="ECO:0000313" key="2">
    <source>
        <dbReference type="EMBL" id="RQM17496.1"/>
    </source>
</evidence>
<accession>A0A425CKC2</accession>
<dbReference type="VEuPathDB" id="FungiDB:DD237_002131"/>
<organism evidence="2 3">
    <name type="scientific">Peronospora effusa</name>
    <dbReference type="NCBI Taxonomy" id="542832"/>
    <lineage>
        <taxon>Eukaryota</taxon>
        <taxon>Sar</taxon>
        <taxon>Stramenopiles</taxon>
        <taxon>Oomycota</taxon>
        <taxon>Peronosporomycetes</taxon>
        <taxon>Peronosporales</taxon>
        <taxon>Peronosporaceae</taxon>
        <taxon>Peronospora</taxon>
    </lineage>
</organism>
<evidence type="ECO:0000256" key="1">
    <source>
        <dbReference type="SAM" id="MobiDB-lite"/>
    </source>
</evidence>
<comment type="caution">
    <text evidence="2">The sequence shown here is derived from an EMBL/GenBank/DDBJ whole genome shotgun (WGS) entry which is preliminary data.</text>
</comment>
<protein>
    <submittedName>
        <fullName evidence="2">Uncharacterized protein</fullName>
    </submittedName>
</protein>
<dbReference type="Proteomes" id="UP000286097">
    <property type="component" value="Unassembled WGS sequence"/>
</dbReference>
<reference evidence="2 3" key="1">
    <citation type="submission" date="2018-06" db="EMBL/GenBank/DDBJ databases">
        <title>Comparative genomics of downy mildews reveals potential adaptations to biotrophy.</title>
        <authorList>
            <person name="Fletcher K."/>
            <person name="Klosterman S.J."/>
            <person name="Derevnina L."/>
            <person name="Martin F."/>
            <person name="Koike S."/>
            <person name="Reyes Chin-Wo S."/>
            <person name="Mou B."/>
            <person name="Michelmore R."/>
        </authorList>
    </citation>
    <scope>NUCLEOTIDE SEQUENCE [LARGE SCALE GENOMIC DNA]</scope>
    <source>
        <strain evidence="2 3">R13</strain>
    </source>
</reference>
<proteinExistence type="predicted"/>